<protein>
    <submittedName>
        <fullName evidence="2">Uncharacterized protein</fullName>
    </submittedName>
</protein>
<accession>A0A9P6KS50</accession>
<sequence>MSDEDADALERLAFAIKNRTSLLANDKPIPSVPVKPVPATPLCRRRLPQRGSFAYLHPTPTEDDLASASQRLRTYRGKLIEEIHDEAAFHRPSGDLKVKFAWRLKAMLTDDNHVLKDPSVGPRRNIDYIPIEDMQAIKEERKNPWGQSSLRHQVQHSADPGAHGEAESRRRVGVQYVKGMLEGDIEQAALQDVKEEIESELEGLV</sequence>
<proteinExistence type="predicted"/>
<dbReference type="OrthoDB" id="3782814at2759"/>
<evidence type="ECO:0000256" key="1">
    <source>
        <dbReference type="SAM" id="MobiDB-lite"/>
    </source>
</evidence>
<dbReference type="EMBL" id="WJXW01000004">
    <property type="protein sequence ID" value="KAF9736912.1"/>
    <property type="molecule type" value="Genomic_DNA"/>
</dbReference>
<reference evidence="2" key="1">
    <citation type="journal article" date="2020" name="Mol. Plant Microbe Interact.">
        <title>Genome Sequence of the Biocontrol Agent Coniothyrium minitans strain Conio (IMI 134523).</title>
        <authorList>
            <person name="Patel D."/>
            <person name="Shittu T.A."/>
            <person name="Baroncelli R."/>
            <person name="Muthumeenakshi S."/>
            <person name="Osborne T.H."/>
            <person name="Janganan T.K."/>
            <person name="Sreenivasaprasad S."/>
        </authorList>
    </citation>
    <scope>NUCLEOTIDE SEQUENCE</scope>
    <source>
        <strain evidence="2">Conio</strain>
    </source>
</reference>
<name>A0A9P6KS50_9PLEO</name>
<keyword evidence="3" id="KW-1185">Reference proteome</keyword>
<evidence type="ECO:0000313" key="2">
    <source>
        <dbReference type="EMBL" id="KAF9736912.1"/>
    </source>
</evidence>
<feature type="region of interest" description="Disordered" evidence="1">
    <location>
        <begin position="143"/>
        <end position="169"/>
    </location>
</feature>
<evidence type="ECO:0000313" key="3">
    <source>
        <dbReference type="Proteomes" id="UP000756921"/>
    </source>
</evidence>
<dbReference type="AlphaFoldDB" id="A0A9P6KS50"/>
<dbReference type="Proteomes" id="UP000756921">
    <property type="component" value="Unassembled WGS sequence"/>
</dbReference>
<feature type="compositionally biased region" description="Polar residues" evidence="1">
    <location>
        <begin position="145"/>
        <end position="156"/>
    </location>
</feature>
<comment type="caution">
    <text evidence="2">The sequence shown here is derived from an EMBL/GenBank/DDBJ whole genome shotgun (WGS) entry which is preliminary data.</text>
</comment>
<gene>
    <name evidence="2" type="ORF">PMIN01_04691</name>
</gene>
<organism evidence="2 3">
    <name type="scientific">Paraphaeosphaeria minitans</name>
    <dbReference type="NCBI Taxonomy" id="565426"/>
    <lineage>
        <taxon>Eukaryota</taxon>
        <taxon>Fungi</taxon>
        <taxon>Dikarya</taxon>
        <taxon>Ascomycota</taxon>
        <taxon>Pezizomycotina</taxon>
        <taxon>Dothideomycetes</taxon>
        <taxon>Pleosporomycetidae</taxon>
        <taxon>Pleosporales</taxon>
        <taxon>Massarineae</taxon>
        <taxon>Didymosphaeriaceae</taxon>
        <taxon>Paraphaeosphaeria</taxon>
    </lineage>
</organism>